<feature type="compositionally biased region" description="Basic and acidic residues" evidence="1">
    <location>
        <begin position="207"/>
        <end position="219"/>
    </location>
</feature>
<accession>A0A9J6DZH5</accession>
<keyword evidence="3" id="KW-1185">Reference proteome</keyword>
<proteinExistence type="predicted"/>
<evidence type="ECO:0000313" key="2">
    <source>
        <dbReference type="EMBL" id="KAH8027420.1"/>
    </source>
</evidence>
<sequence length="246" mass="26409">MMMTMRQGAEDESGSDPLSRIHLTATPAAATGHAHLIKAKSPVDECAAKAARHQFYQTRPRPCCRRDGKITPTIMASVFPTSTTGLQVLKPRSPVPTTSRTPNYWDNAAEHEQVDEHATLPEPEPLVDAGQNGSNSSRDGTDMEQAVSSSPKTSSAETSRKSRVVSLPEGEERKAPDHETGEELVELLVDEGRFPPLDVSNAPPRDTGIRPRVGSDHARTSNPLQPVVDPSPADMTPPAGPANEAD</sequence>
<reference evidence="2" key="1">
    <citation type="journal article" date="2020" name="Cell">
        <title>Large-Scale Comparative Analyses of Tick Genomes Elucidate Their Genetic Diversity and Vector Capacities.</title>
        <authorList>
            <consortium name="Tick Genome and Microbiome Consortium (TIGMIC)"/>
            <person name="Jia N."/>
            <person name="Wang J."/>
            <person name="Shi W."/>
            <person name="Du L."/>
            <person name="Sun Y."/>
            <person name="Zhan W."/>
            <person name="Jiang J.F."/>
            <person name="Wang Q."/>
            <person name="Zhang B."/>
            <person name="Ji P."/>
            <person name="Bell-Sakyi L."/>
            <person name="Cui X.M."/>
            <person name="Yuan T.T."/>
            <person name="Jiang B.G."/>
            <person name="Yang W.F."/>
            <person name="Lam T.T."/>
            <person name="Chang Q.C."/>
            <person name="Ding S.J."/>
            <person name="Wang X.J."/>
            <person name="Zhu J.G."/>
            <person name="Ruan X.D."/>
            <person name="Zhao L."/>
            <person name="Wei J.T."/>
            <person name="Ye R.Z."/>
            <person name="Que T.C."/>
            <person name="Du C.H."/>
            <person name="Zhou Y.H."/>
            <person name="Cheng J.X."/>
            <person name="Dai P.F."/>
            <person name="Guo W.B."/>
            <person name="Han X.H."/>
            <person name="Huang E.J."/>
            <person name="Li L.F."/>
            <person name="Wei W."/>
            <person name="Gao Y.C."/>
            <person name="Liu J.Z."/>
            <person name="Shao H.Z."/>
            <person name="Wang X."/>
            <person name="Wang C.C."/>
            <person name="Yang T.C."/>
            <person name="Huo Q.B."/>
            <person name="Li W."/>
            <person name="Chen H.Y."/>
            <person name="Chen S.E."/>
            <person name="Zhou L.G."/>
            <person name="Ni X.B."/>
            <person name="Tian J.H."/>
            <person name="Sheng Y."/>
            <person name="Liu T."/>
            <person name="Pan Y.S."/>
            <person name="Xia L.Y."/>
            <person name="Li J."/>
            <person name="Zhao F."/>
            <person name="Cao W.C."/>
        </authorList>
    </citation>
    <scope>NUCLEOTIDE SEQUENCE</scope>
    <source>
        <strain evidence="2">Rmic-2018</strain>
    </source>
</reference>
<feature type="compositionally biased region" description="Low complexity" evidence="1">
    <location>
        <begin position="91"/>
        <end position="102"/>
    </location>
</feature>
<organism evidence="2 3">
    <name type="scientific">Rhipicephalus microplus</name>
    <name type="common">Cattle tick</name>
    <name type="synonym">Boophilus microplus</name>
    <dbReference type="NCBI Taxonomy" id="6941"/>
    <lineage>
        <taxon>Eukaryota</taxon>
        <taxon>Metazoa</taxon>
        <taxon>Ecdysozoa</taxon>
        <taxon>Arthropoda</taxon>
        <taxon>Chelicerata</taxon>
        <taxon>Arachnida</taxon>
        <taxon>Acari</taxon>
        <taxon>Parasitiformes</taxon>
        <taxon>Ixodida</taxon>
        <taxon>Ixodoidea</taxon>
        <taxon>Ixodidae</taxon>
        <taxon>Rhipicephalinae</taxon>
        <taxon>Rhipicephalus</taxon>
        <taxon>Boophilus</taxon>
    </lineage>
</organism>
<feature type="region of interest" description="Disordered" evidence="1">
    <location>
        <begin position="85"/>
        <end position="104"/>
    </location>
</feature>
<comment type="caution">
    <text evidence="2">The sequence shown here is derived from an EMBL/GenBank/DDBJ whole genome shotgun (WGS) entry which is preliminary data.</text>
</comment>
<gene>
    <name evidence="2" type="ORF">HPB51_005378</name>
</gene>
<dbReference type="Proteomes" id="UP000821866">
    <property type="component" value="Chromosome 4"/>
</dbReference>
<reference evidence="2" key="2">
    <citation type="submission" date="2021-09" db="EMBL/GenBank/DDBJ databases">
        <authorList>
            <person name="Jia N."/>
            <person name="Wang J."/>
            <person name="Shi W."/>
            <person name="Du L."/>
            <person name="Sun Y."/>
            <person name="Zhan W."/>
            <person name="Jiang J."/>
            <person name="Wang Q."/>
            <person name="Zhang B."/>
            <person name="Ji P."/>
            <person name="Sakyi L.B."/>
            <person name="Cui X."/>
            <person name="Yuan T."/>
            <person name="Jiang B."/>
            <person name="Yang W."/>
            <person name="Lam T.T.-Y."/>
            <person name="Chang Q."/>
            <person name="Ding S."/>
            <person name="Wang X."/>
            <person name="Zhu J."/>
            <person name="Ruan X."/>
            <person name="Zhao L."/>
            <person name="Wei J."/>
            <person name="Que T."/>
            <person name="Du C."/>
            <person name="Cheng J."/>
            <person name="Dai P."/>
            <person name="Han X."/>
            <person name="Huang E."/>
            <person name="Gao Y."/>
            <person name="Liu J."/>
            <person name="Shao H."/>
            <person name="Ye R."/>
            <person name="Li L."/>
            <person name="Wei W."/>
            <person name="Wang X."/>
            <person name="Wang C."/>
            <person name="Huo Q."/>
            <person name="Li W."/>
            <person name="Guo W."/>
            <person name="Chen H."/>
            <person name="Chen S."/>
            <person name="Zhou L."/>
            <person name="Zhou L."/>
            <person name="Ni X."/>
            <person name="Tian J."/>
            <person name="Zhou Y."/>
            <person name="Sheng Y."/>
            <person name="Liu T."/>
            <person name="Pan Y."/>
            <person name="Xia L."/>
            <person name="Li J."/>
            <person name="Zhao F."/>
            <person name="Cao W."/>
        </authorList>
    </citation>
    <scope>NUCLEOTIDE SEQUENCE</scope>
    <source>
        <strain evidence="2">Rmic-2018</strain>
        <tissue evidence="2">Larvae</tissue>
    </source>
</reference>
<evidence type="ECO:0000256" key="1">
    <source>
        <dbReference type="SAM" id="MobiDB-lite"/>
    </source>
</evidence>
<evidence type="ECO:0000313" key="3">
    <source>
        <dbReference type="Proteomes" id="UP000821866"/>
    </source>
</evidence>
<name>A0A9J6DZH5_RHIMP</name>
<dbReference type="EMBL" id="JABSTU010000006">
    <property type="protein sequence ID" value="KAH8027420.1"/>
    <property type="molecule type" value="Genomic_DNA"/>
</dbReference>
<dbReference type="AlphaFoldDB" id="A0A9J6DZH5"/>
<protein>
    <submittedName>
        <fullName evidence="2">Uncharacterized protein</fullName>
    </submittedName>
</protein>
<feature type="region of interest" description="Disordered" evidence="1">
    <location>
        <begin position="120"/>
        <end position="246"/>
    </location>
</feature>
<feature type="compositionally biased region" description="Basic and acidic residues" evidence="1">
    <location>
        <begin position="170"/>
        <end position="181"/>
    </location>
</feature>
<feature type="compositionally biased region" description="Low complexity" evidence="1">
    <location>
        <begin position="148"/>
        <end position="157"/>
    </location>
</feature>